<keyword evidence="2" id="KW-1185">Reference proteome</keyword>
<protein>
    <submittedName>
        <fullName evidence="1">Uncharacterized protein</fullName>
    </submittedName>
</protein>
<proteinExistence type="predicted"/>
<name>A0ABZ0YYY5_9GAMM</name>
<organism evidence="1 2">
    <name type="scientific">Guyparkeria halophila</name>
    <dbReference type="NCBI Taxonomy" id="47960"/>
    <lineage>
        <taxon>Bacteria</taxon>
        <taxon>Pseudomonadati</taxon>
        <taxon>Pseudomonadota</taxon>
        <taxon>Gammaproteobacteria</taxon>
        <taxon>Chromatiales</taxon>
        <taxon>Thioalkalibacteraceae</taxon>
        <taxon>Guyparkeria</taxon>
    </lineage>
</organism>
<dbReference type="RefSeq" id="WP_322522215.1">
    <property type="nucleotide sequence ID" value="NZ_CP140153.1"/>
</dbReference>
<gene>
    <name evidence="1" type="ORF">SR882_04900</name>
</gene>
<dbReference type="Proteomes" id="UP001327459">
    <property type="component" value="Chromosome"/>
</dbReference>
<evidence type="ECO:0000313" key="2">
    <source>
        <dbReference type="Proteomes" id="UP001327459"/>
    </source>
</evidence>
<reference evidence="1 2" key="1">
    <citation type="submission" date="2023-11" db="EMBL/GenBank/DDBJ databases">
        <title>MicrobeMod: A computational toolkit for identifying prokaryotic methylation and restriction-modification with nanopore sequencing.</title>
        <authorList>
            <person name="Crits-Christoph A."/>
            <person name="Kang S.C."/>
            <person name="Lee H."/>
            <person name="Ostrov N."/>
        </authorList>
    </citation>
    <scope>NUCLEOTIDE SEQUENCE [LARGE SCALE GENOMIC DNA]</scope>
    <source>
        <strain evidence="1 2">ATCC 49870</strain>
    </source>
</reference>
<dbReference type="EMBL" id="CP140153">
    <property type="protein sequence ID" value="WQH17243.1"/>
    <property type="molecule type" value="Genomic_DNA"/>
</dbReference>
<evidence type="ECO:0000313" key="1">
    <source>
        <dbReference type="EMBL" id="WQH17243.1"/>
    </source>
</evidence>
<sequence>MTEIEHTETRLVEIEATRAAVDLSSDRPDIQRQRTQANRGAWPRSWFTVHTSFTQLTRSSPADQARGESWIRVERSRVQSVIQAAPGKIEKMAVKAKIVDAETGEKPITG</sequence>
<accession>A0ABZ0YYY5</accession>